<dbReference type="InterPro" id="IPR004045">
    <property type="entry name" value="Glutathione_S-Trfase_N"/>
</dbReference>
<evidence type="ECO:0000313" key="8">
    <source>
        <dbReference type="Proteomes" id="UP000230002"/>
    </source>
</evidence>
<dbReference type="InterPro" id="IPR040079">
    <property type="entry name" value="Glutathione_S-Trfase"/>
</dbReference>
<dbReference type="InterPro" id="IPR036282">
    <property type="entry name" value="Glutathione-S-Trfase_C_sf"/>
</dbReference>
<keyword evidence="8" id="KW-1185">Reference proteome</keyword>
<dbReference type="OrthoDB" id="249703at2759"/>
<dbReference type="SFLD" id="SFLDG00358">
    <property type="entry name" value="Main_(cytGST)"/>
    <property type="match status" value="1"/>
</dbReference>
<evidence type="ECO:0000256" key="1">
    <source>
        <dbReference type="ARBA" id="ARBA00012452"/>
    </source>
</evidence>
<organism evidence="7 8">
    <name type="scientific">Ganoderma sinense ZZ0214-1</name>
    <dbReference type="NCBI Taxonomy" id="1077348"/>
    <lineage>
        <taxon>Eukaryota</taxon>
        <taxon>Fungi</taxon>
        <taxon>Dikarya</taxon>
        <taxon>Basidiomycota</taxon>
        <taxon>Agaricomycotina</taxon>
        <taxon>Agaricomycetes</taxon>
        <taxon>Polyporales</taxon>
        <taxon>Polyporaceae</taxon>
        <taxon>Ganoderma</taxon>
    </lineage>
</organism>
<reference evidence="7 8" key="1">
    <citation type="journal article" date="2015" name="Sci. Rep.">
        <title>Chromosome-level genome map provides insights into diverse defense mechanisms in the medicinal fungus Ganoderma sinense.</title>
        <authorList>
            <person name="Zhu Y."/>
            <person name="Xu J."/>
            <person name="Sun C."/>
            <person name="Zhou S."/>
            <person name="Xu H."/>
            <person name="Nelson D.R."/>
            <person name="Qian J."/>
            <person name="Song J."/>
            <person name="Luo H."/>
            <person name="Xiang L."/>
            <person name="Li Y."/>
            <person name="Xu Z."/>
            <person name="Ji A."/>
            <person name="Wang L."/>
            <person name="Lu S."/>
            <person name="Hayward A."/>
            <person name="Sun W."/>
            <person name="Li X."/>
            <person name="Schwartz D.C."/>
            <person name="Wang Y."/>
            <person name="Chen S."/>
        </authorList>
    </citation>
    <scope>NUCLEOTIDE SEQUENCE [LARGE SCALE GENOMIC DNA]</scope>
    <source>
        <strain evidence="7 8">ZZ0214-1</strain>
    </source>
</reference>
<dbReference type="PANTHER" id="PTHR43900">
    <property type="entry name" value="GLUTATHIONE S-TRANSFERASE RHO"/>
    <property type="match status" value="1"/>
</dbReference>
<evidence type="ECO:0000256" key="2">
    <source>
        <dbReference type="ARBA" id="ARBA00022679"/>
    </source>
</evidence>
<dbReference type="InterPro" id="IPR004046">
    <property type="entry name" value="GST_C"/>
</dbReference>
<dbReference type="SUPFAM" id="SSF52833">
    <property type="entry name" value="Thioredoxin-like"/>
    <property type="match status" value="1"/>
</dbReference>
<name>A0A2G8SML0_9APHY</name>
<evidence type="ECO:0000256" key="3">
    <source>
        <dbReference type="ARBA" id="ARBA00047960"/>
    </source>
</evidence>
<dbReference type="STRING" id="1077348.A0A2G8SML0"/>
<sequence>MVVKLYGHPLATSGHRVQIVLEELNVPYELITLSFEKQDHKSPEYLAHQPFGQMPYMDDDGFELFETRAICRYLAVKYGGIGTLLPPQSDVEATARFEQAASVELNNFEAPVSQLAWEVWYKPMRGLKTIPEEAQAYKTKLEGRMDAYDAMLSKTKFLAGDDLTMADLFHLPYESFLKEQGFDFVSGESTRWPNVARWWKEIASRPSWKKVIASS</sequence>
<feature type="domain" description="GST C-terminal" evidence="6">
    <location>
        <begin position="90"/>
        <end position="215"/>
    </location>
</feature>
<dbReference type="Pfam" id="PF00043">
    <property type="entry name" value="GST_C"/>
    <property type="match status" value="1"/>
</dbReference>
<proteinExistence type="inferred from homology"/>
<dbReference type="PANTHER" id="PTHR43900:SF3">
    <property type="entry name" value="GLUTATHIONE S-TRANSFERASE RHO"/>
    <property type="match status" value="1"/>
</dbReference>
<dbReference type="Gene3D" id="3.40.30.10">
    <property type="entry name" value="Glutaredoxin"/>
    <property type="match status" value="1"/>
</dbReference>
<keyword evidence="2" id="KW-0808">Transferase</keyword>
<dbReference type="InterPro" id="IPR010987">
    <property type="entry name" value="Glutathione-S-Trfase_C-like"/>
</dbReference>
<dbReference type="GO" id="GO:0005737">
    <property type="term" value="C:cytoplasm"/>
    <property type="evidence" value="ECO:0007669"/>
    <property type="project" value="TreeGrafter"/>
</dbReference>
<gene>
    <name evidence="7" type="ORF">GSI_02792</name>
</gene>
<evidence type="ECO:0000259" key="6">
    <source>
        <dbReference type="PROSITE" id="PS50405"/>
    </source>
</evidence>
<dbReference type="GO" id="GO:0004364">
    <property type="term" value="F:glutathione transferase activity"/>
    <property type="evidence" value="ECO:0007669"/>
    <property type="project" value="UniProtKB-EC"/>
</dbReference>
<comment type="caution">
    <text evidence="7">The sequence shown here is derived from an EMBL/GenBank/DDBJ whole genome shotgun (WGS) entry which is preliminary data.</text>
</comment>
<dbReference type="EMBL" id="AYKW01000004">
    <property type="protein sequence ID" value="PIL35005.1"/>
    <property type="molecule type" value="Genomic_DNA"/>
</dbReference>
<evidence type="ECO:0000259" key="5">
    <source>
        <dbReference type="PROSITE" id="PS50404"/>
    </source>
</evidence>
<evidence type="ECO:0000313" key="7">
    <source>
        <dbReference type="EMBL" id="PIL35005.1"/>
    </source>
</evidence>
<dbReference type="SFLD" id="SFLDS00019">
    <property type="entry name" value="Glutathione_Transferase_(cytos"/>
    <property type="match status" value="1"/>
</dbReference>
<dbReference type="SUPFAM" id="SSF47616">
    <property type="entry name" value="GST C-terminal domain-like"/>
    <property type="match status" value="1"/>
</dbReference>
<dbReference type="AlphaFoldDB" id="A0A2G8SML0"/>
<dbReference type="Pfam" id="PF02798">
    <property type="entry name" value="GST_N"/>
    <property type="match status" value="1"/>
</dbReference>
<evidence type="ECO:0000256" key="4">
    <source>
        <dbReference type="RuleBase" id="RU003494"/>
    </source>
</evidence>
<dbReference type="InterPro" id="IPR036249">
    <property type="entry name" value="Thioredoxin-like_sf"/>
</dbReference>
<comment type="similarity">
    <text evidence="4">Belongs to the GST superfamily.</text>
</comment>
<dbReference type="Gene3D" id="1.20.1050.10">
    <property type="match status" value="1"/>
</dbReference>
<dbReference type="Proteomes" id="UP000230002">
    <property type="component" value="Unassembled WGS sequence"/>
</dbReference>
<dbReference type="FunFam" id="3.40.30.10:FF:000039">
    <property type="entry name" value="Glutathione S-transferase domain"/>
    <property type="match status" value="1"/>
</dbReference>
<accession>A0A2G8SML0</accession>
<protein>
    <recommendedName>
        <fullName evidence="1">glutathione transferase</fullName>
        <ecNumber evidence="1">2.5.1.18</ecNumber>
    </recommendedName>
</protein>
<dbReference type="GO" id="GO:0006749">
    <property type="term" value="P:glutathione metabolic process"/>
    <property type="evidence" value="ECO:0007669"/>
    <property type="project" value="TreeGrafter"/>
</dbReference>
<dbReference type="GO" id="GO:0043295">
    <property type="term" value="F:glutathione binding"/>
    <property type="evidence" value="ECO:0007669"/>
    <property type="project" value="TreeGrafter"/>
</dbReference>
<dbReference type="EC" id="2.5.1.18" evidence="1"/>
<feature type="domain" description="GST N-terminal" evidence="5">
    <location>
        <begin position="1"/>
        <end position="82"/>
    </location>
</feature>
<comment type="catalytic activity">
    <reaction evidence="3">
        <text>RX + glutathione = an S-substituted glutathione + a halide anion + H(+)</text>
        <dbReference type="Rhea" id="RHEA:16437"/>
        <dbReference type="ChEBI" id="CHEBI:15378"/>
        <dbReference type="ChEBI" id="CHEBI:16042"/>
        <dbReference type="ChEBI" id="CHEBI:17792"/>
        <dbReference type="ChEBI" id="CHEBI:57925"/>
        <dbReference type="ChEBI" id="CHEBI:90779"/>
        <dbReference type="EC" id="2.5.1.18"/>
    </reaction>
</comment>
<dbReference type="PROSITE" id="PS50404">
    <property type="entry name" value="GST_NTER"/>
    <property type="match status" value="1"/>
</dbReference>
<dbReference type="PROSITE" id="PS50405">
    <property type="entry name" value="GST_CTER"/>
    <property type="match status" value="1"/>
</dbReference>